<gene>
    <name evidence="2" type="ordered locus">VFMJ11_A1063</name>
</gene>
<evidence type="ECO:0000256" key="1">
    <source>
        <dbReference type="SAM" id="MobiDB-lite"/>
    </source>
</evidence>
<name>B5EV93_ALIFM</name>
<dbReference type="AlphaFoldDB" id="B5EV93"/>
<feature type="region of interest" description="Disordered" evidence="1">
    <location>
        <begin position="1"/>
        <end position="21"/>
    </location>
</feature>
<reference evidence="2 3" key="2">
    <citation type="journal article" date="2009" name="Nature">
        <title>A single regulatory gene is sufficient to alter bacterial host range.</title>
        <authorList>
            <person name="Mandel M.J."/>
            <person name="Wollenberg M.S."/>
            <person name="Stabb E.V."/>
            <person name="Visick K.L."/>
            <person name="Ruby E.G."/>
        </authorList>
    </citation>
    <scope>NUCLEOTIDE SEQUENCE [LARGE SCALE GENOMIC DNA]</scope>
    <source>
        <strain evidence="2 3">MJ11</strain>
    </source>
</reference>
<evidence type="ECO:0000313" key="3">
    <source>
        <dbReference type="Proteomes" id="UP000001857"/>
    </source>
</evidence>
<dbReference type="EMBL" id="CP001133">
    <property type="protein sequence ID" value="ACH63405.1"/>
    <property type="molecule type" value="Genomic_DNA"/>
</dbReference>
<sequence length="50" mass="6075">MMKPKINQYRERERHILPHKKTKRISQEAEEYILDSRFNTFSINSVLKGI</sequence>
<accession>B5EV93</accession>
<protein>
    <submittedName>
        <fullName evidence="2">Uncharacterized protein</fullName>
    </submittedName>
</protein>
<dbReference type="HOGENOM" id="CLU_3123991_0_0_6"/>
<proteinExistence type="predicted"/>
<dbReference type="KEGG" id="vfm:VFMJ11_A1063"/>
<dbReference type="RefSeq" id="WP_012534632.1">
    <property type="nucleotide sequence ID" value="NC_011186.1"/>
</dbReference>
<organism evidence="2 3">
    <name type="scientific">Aliivibrio fischeri (strain MJ11)</name>
    <name type="common">Vibrio fischeri</name>
    <dbReference type="NCBI Taxonomy" id="388396"/>
    <lineage>
        <taxon>Bacteria</taxon>
        <taxon>Pseudomonadati</taxon>
        <taxon>Pseudomonadota</taxon>
        <taxon>Gammaproteobacteria</taxon>
        <taxon>Vibrionales</taxon>
        <taxon>Vibrionaceae</taxon>
        <taxon>Aliivibrio</taxon>
    </lineage>
</organism>
<reference evidence="3" key="1">
    <citation type="submission" date="2008-08" db="EMBL/GenBank/DDBJ databases">
        <title>Complete sequence of Vibrio fischeri strain MJ11.</title>
        <authorList>
            <person name="Mandel M.J."/>
            <person name="Stabb E.V."/>
            <person name="Ruby E.G."/>
            <person name="Ferriera S."/>
            <person name="Johnson J."/>
            <person name="Kravitz S."/>
            <person name="Beeson K."/>
            <person name="Sutton G."/>
            <person name="Rogers Y.-H."/>
            <person name="Friedman R."/>
            <person name="Frazier M."/>
            <person name="Venter J.C."/>
        </authorList>
    </citation>
    <scope>NUCLEOTIDE SEQUENCE [LARGE SCALE GENOMIC DNA]</scope>
    <source>
        <strain evidence="3">MJ11</strain>
    </source>
</reference>
<dbReference type="Proteomes" id="UP000001857">
    <property type="component" value="Chromosome II"/>
</dbReference>
<evidence type="ECO:0000313" key="2">
    <source>
        <dbReference type="EMBL" id="ACH63405.1"/>
    </source>
</evidence>